<dbReference type="Proteomes" id="UP000317650">
    <property type="component" value="Chromosome 11"/>
</dbReference>
<gene>
    <name evidence="7" type="ORF">C4D60_Mb11t12220</name>
</gene>
<sequence>MSSRTLLKLSPLPYSDSHSLPSSSLPGPLALASRLCSHGGAAEAMVIASVTAESNERIRTLEYPMVDLSWKRGRAAELLVRACEEFGFVKVVNHGVPRSVIAKMEAEGARFFALPPCEKHKAGPPTPLGYGIRSIGFNGDMGELDNHGIRSKDNPLACVDASSPLFHLMPWLEKAQAHNEEERWERKSRVRIMEEYPSEKRHSRSYLSIPVSGRTDN</sequence>
<comment type="cofactor">
    <cofactor evidence="1">
        <name>L-ascorbate</name>
        <dbReference type="ChEBI" id="CHEBI:38290"/>
    </cofactor>
</comment>
<dbReference type="InterPro" id="IPR050231">
    <property type="entry name" value="Iron_ascorbate_oxido_reductase"/>
</dbReference>
<evidence type="ECO:0000256" key="3">
    <source>
        <dbReference type="ARBA" id="ARBA00023002"/>
    </source>
</evidence>
<evidence type="ECO:0000256" key="1">
    <source>
        <dbReference type="ARBA" id="ARBA00001961"/>
    </source>
</evidence>
<name>A0A4S8J600_MUSBA</name>
<dbReference type="AlphaFoldDB" id="A0A4S8J600"/>
<accession>A0A4S8J600</accession>
<evidence type="ECO:0000313" key="7">
    <source>
        <dbReference type="EMBL" id="THU55962.1"/>
    </source>
</evidence>
<dbReference type="SUPFAM" id="SSF51197">
    <property type="entry name" value="Clavaminate synthase-like"/>
    <property type="match status" value="1"/>
</dbReference>
<dbReference type="GO" id="GO:0016491">
    <property type="term" value="F:oxidoreductase activity"/>
    <property type="evidence" value="ECO:0007669"/>
    <property type="project" value="UniProtKB-KW"/>
</dbReference>
<evidence type="ECO:0000256" key="4">
    <source>
        <dbReference type="ARBA" id="ARBA00023004"/>
    </source>
</evidence>
<dbReference type="PANTHER" id="PTHR47990">
    <property type="entry name" value="2-OXOGLUTARATE (2OG) AND FE(II)-DEPENDENT OXYGENASE SUPERFAMILY PROTEIN-RELATED"/>
    <property type="match status" value="1"/>
</dbReference>
<dbReference type="InterPro" id="IPR027443">
    <property type="entry name" value="IPNS-like_sf"/>
</dbReference>
<evidence type="ECO:0000256" key="5">
    <source>
        <dbReference type="SAM" id="MobiDB-lite"/>
    </source>
</evidence>
<dbReference type="STRING" id="52838.A0A4S8J600"/>
<evidence type="ECO:0000259" key="6">
    <source>
        <dbReference type="Pfam" id="PF14226"/>
    </source>
</evidence>
<keyword evidence="8" id="KW-1185">Reference proteome</keyword>
<organism evidence="7 8">
    <name type="scientific">Musa balbisiana</name>
    <name type="common">Banana</name>
    <dbReference type="NCBI Taxonomy" id="52838"/>
    <lineage>
        <taxon>Eukaryota</taxon>
        <taxon>Viridiplantae</taxon>
        <taxon>Streptophyta</taxon>
        <taxon>Embryophyta</taxon>
        <taxon>Tracheophyta</taxon>
        <taxon>Spermatophyta</taxon>
        <taxon>Magnoliopsida</taxon>
        <taxon>Liliopsida</taxon>
        <taxon>Zingiberales</taxon>
        <taxon>Musaceae</taxon>
        <taxon>Musa</taxon>
    </lineage>
</organism>
<dbReference type="InterPro" id="IPR026992">
    <property type="entry name" value="DIOX_N"/>
</dbReference>
<reference evidence="7 8" key="1">
    <citation type="journal article" date="2019" name="Nat. Plants">
        <title>Genome sequencing of Musa balbisiana reveals subgenome evolution and function divergence in polyploid bananas.</title>
        <authorList>
            <person name="Yao X."/>
        </authorList>
    </citation>
    <scope>NUCLEOTIDE SEQUENCE [LARGE SCALE GENOMIC DNA]</scope>
    <source>
        <strain evidence="8">cv. DH-PKW</strain>
        <tissue evidence="7">Leaves</tissue>
    </source>
</reference>
<protein>
    <recommendedName>
        <fullName evidence="6">Non-haem dioxygenase N-terminal domain-containing protein</fullName>
    </recommendedName>
</protein>
<evidence type="ECO:0000256" key="2">
    <source>
        <dbReference type="ARBA" id="ARBA00022723"/>
    </source>
</evidence>
<keyword evidence="2" id="KW-0479">Metal-binding</keyword>
<evidence type="ECO:0000313" key="8">
    <source>
        <dbReference type="Proteomes" id="UP000317650"/>
    </source>
</evidence>
<dbReference type="GO" id="GO:0046872">
    <property type="term" value="F:metal ion binding"/>
    <property type="evidence" value="ECO:0007669"/>
    <property type="project" value="UniProtKB-KW"/>
</dbReference>
<feature type="region of interest" description="Disordered" evidence="5">
    <location>
        <begin position="194"/>
        <end position="217"/>
    </location>
</feature>
<dbReference type="Gene3D" id="2.60.120.330">
    <property type="entry name" value="B-lactam Antibiotic, Isopenicillin N Synthase, Chain"/>
    <property type="match status" value="1"/>
</dbReference>
<dbReference type="EMBL" id="PYDT01000007">
    <property type="protein sequence ID" value="THU55962.1"/>
    <property type="molecule type" value="Genomic_DNA"/>
</dbReference>
<keyword evidence="4" id="KW-0408">Iron</keyword>
<keyword evidence="3" id="KW-0560">Oxidoreductase</keyword>
<proteinExistence type="predicted"/>
<feature type="domain" description="Non-haem dioxygenase N-terminal" evidence="6">
    <location>
        <begin position="64"/>
        <end position="123"/>
    </location>
</feature>
<dbReference type="Pfam" id="PF14226">
    <property type="entry name" value="DIOX_N"/>
    <property type="match status" value="1"/>
</dbReference>
<comment type="caution">
    <text evidence="7">The sequence shown here is derived from an EMBL/GenBank/DDBJ whole genome shotgun (WGS) entry which is preliminary data.</text>
</comment>